<evidence type="ECO:0000313" key="3">
    <source>
        <dbReference type="Proteomes" id="UP000233398"/>
    </source>
</evidence>
<dbReference type="EMBL" id="PISP01000003">
    <property type="protein sequence ID" value="PKD43133.1"/>
    <property type="molecule type" value="Genomic_DNA"/>
</dbReference>
<comment type="caution">
    <text evidence="2">The sequence shown here is derived from an EMBL/GenBank/DDBJ whole genome shotgun (WGS) entry which is preliminary data.</text>
</comment>
<dbReference type="Gene3D" id="3.40.470.10">
    <property type="entry name" value="Uracil-DNA glycosylase-like domain"/>
    <property type="match status" value="1"/>
</dbReference>
<dbReference type="SUPFAM" id="SSF52141">
    <property type="entry name" value="Uracil-DNA glycosylase-like"/>
    <property type="match status" value="1"/>
</dbReference>
<dbReference type="OrthoDB" id="4977218at2"/>
<keyword evidence="3" id="KW-1185">Reference proteome</keyword>
<feature type="domain" description="Uracil-DNA glycosylase-like" evidence="1">
    <location>
        <begin position="52"/>
        <end position="207"/>
    </location>
</feature>
<dbReference type="CDD" id="cd10035">
    <property type="entry name" value="UDG_like"/>
    <property type="match status" value="1"/>
</dbReference>
<reference evidence="2 3" key="1">
    <citation type="submission" date="2017-11" db="EMBL/GenBank/DDBJ databases">
        <title>Rhodohalobacter 15182 sp. nov., isolated from a salt lake.</title>
        <authorList>
            <person name="Han S."/>
        </authorList>
    </citation>
    <scope>NUCLEOTIDE SEQUENCE [LARGE SCALE GENOMIC DNA]</scope>
    <source>
        <strain evidence="2 3">15182</strain>
    </source>
</reference>
<sequence length="225" mass="25642">MISKFVQSLKRTPRGLFNPWFHQDKKNDLVPNAPDIRKKQLETYLEERKDRAKYLFIAEALGYQGGHFTGIAMTSERILLGFQEEKYGVKPEHVFKSEIPNRTSRPDLIEKGMSEPTATIMWGALRDLKIDPYEVVLWNAVPWHPYNPDKGLLSNRTPLAGEMEAGLRHLKSFIRLFNAPKIVAVGRKCEQSLSELGIDYIGVRHPANGGAPKFRRQLAEMTNPG</sequence>
<name>A0A2N0VG16_9BACT</name>
<protein>
    <recommendedName>
        <fullName evidence="1">Uracil-DNA glycosylase-like domain-containing protein</fullName>
    </recommendedName>
</protein>
<proteinExistence type="predicted"/>
<dbReference type="Pfam" id="PF03167">
    <property type="entry name" value="UDG"/>
    <property type="match status" value="1"/>
</dbReference>
<dbReference type="Proteomes" id="UP000233398">
    <property type="component" value="Unassembled WGS sequence"/>
</dbReference>
<dbReference type="RefSeq" id="WP_101073607.1">
    <property type="nucleotide sequence ID" value="NZ_PISP01000003.1"/>
</dbReference>
<dbReference type="InterPro" id="IPR036895">
    <property type="entry name" value="Uracil-DNA_glycosylase-like_sf"/>
</dbReference>
<organism evidence="2 3">
    <name type="scientific">Rhodohalobacter barkolensis</name>
    <dbReference type="NCBI Taxonomy" id="2053187"/>
    <lineage>
        <taxon>Bacteria</taxon>
        <taxon>Pseudomonadati</taxon>
        <taxon>Balneolota</taxon>
        <taxon>Balneolia</taxon>
        <taxon>Balneolales</taxon>
        <taxon>Balneolaceae</taxon>
        <taxon>Rhodohalobacter</taxon>
    </lineage>
</organism>
<dbReference type="InterPro" id="IPR005122">
    <property type="entry name" value="Uracil-DNA_glycosylase-like"/>
</dbReference>
<accession>A0A2N0VG16</accession>
<evidence type="ECO:0000313" key="2">
    <source>
        <dbReference type="EMBL" id="PKD43133.1"/>
    </source>
</evidence>
<evidence type="ECO:0000259" key="1">
    <source>
        <dbReference type="Pfam" id="PF03167"/>
    </source>
</evidence>
<gene>
    <name evidence="2" type="ORF">CWD77_10935</name>
</gene>
<dbReference type="AlphaFoldDB" id="A0A2N0VG16"/>